<dbReference type="EMBL" id="CAJNRD030001123">
    <property type="protein sequence ID" value="CAG5103879.1"/>
    <property type="molecule type" value="Genomic_DNA"/>
</dbReference>
<keyword evidence="2" id="KW-1185">Reference proteome</keyword>
<evidence type="ECO:0000313" key="1">
    <source>
        <dbReference type="EMBL" id="CAG5103879.1"/>
    </source>
</evidence>
<accession>A0A8J2HK72</accession>
<proteinExistence type="predicted"/>
<gene>
    <name evidence="1" type="ORF">HICCMSTLAB_LOCUS11730</name>
</gene>
<dbReference type="AlphaFoldDB" id="A0A8J2HK72"/>
<reference evidence="1" key="1">
    <citation type="submission" date="2021-04" db="EMBL/GenBank/DDBJ databases">
        <authorList>
            <person name="Chebbi M.A.C M."/>
        </authorList>
    </citation>
    <scope>NUCLEOTIDE SEQUENCE</scope>
</reference>
<dbReference type="PANTHER" id="PTHR47890">
    <property type="entry name" value="LD24308P"/>
    <property type="match status" value="1"/>
</dbReference>
<organism evidence="1 2">
    <name type="scientific">Cotesia congregata</name>
    <name type="common">Parasitoid wasp</name>
    <name type="synonym">Apanteles congregatus</name>
    <dbReference type="NCBI Taxonomy" id="51543"/>
    <lineage>
        <taxon>Eukaryota</taxon>
        <taxon>Metazoa</taxon>
        <taxon>Ecdysozoa</taxon>
        <taxon>Arthropoda</taxon>
        <taxon>Hexapoda</taxon>
        <taxon>Insecta</taxon>
        <taxon>Pterygota</taxon>
        <taxon>Neoptera</taxon>
        <taxon>Endopterygota</taxon>
        <taxon>Hymenoptera</taxon>
        <taxon>Apocrita</taxon>
        <taxon>Ichneumonoidea</taxon>
        <taxon>Braconidae</taxon>
        <taxon>Microgastrinae</taxon>
        <taxon>Cotesia</taxon>
    </lineage>
</organism>
<dbReference type="PANTHER" id="PTHR47890:SF1">
    <property type="entry name" value="LD24308P"/>
    <property type="match status" value="1"/>
</dbReference>
<comment type="caution">
    <text evidence="1">The sequence shown here is derived from an EMBL/GenBank/DDBJ whole genome shotgun (WGS) entry which is preliminary data.</text>
</comment>
<name>A0A8J2HK72_COTCN</name>
<dbReference type="Proteomes" id="UP000786811">
    <property type="component" value="Unassembled WGS sequence"/>
</dbReference>
<dbReference type="OrthoDB" id="10521372at2759"/>
<protein>
    <submittedName>
        <fullName evidence="1">Uncharacterized protein</fullName>
    </submittedName>
</protein>
<evidence type="ECO:0000313" key="2">
    <source>
        <dbReference type="Proteomes" id="UP000786811"/>
    </source>
</evidence>
<sequence length="571" mass="65974">MLKKVAKHLEVVFNELTDINYLDRQNLTIKKTVLQLFDYIYEGFELLSDSSKWKFGYKVELALDNNLSDRVKKFFDILKSVEKLFEYKFLNYLGDFDGYTQQTIDHFLNTTIYNIPFKSNLEFLHDNVLKTQSRNSANIFYVYLKELEHNANVGNGCGSGPISRKIFNLYKKTLIGTIKGYTMLILGHSFARLKFDGGELKNLQYEYLKQYKELIDSVSKSALQILNLLEFEHQLFVNCDPIWKEGQNYIRVKNYVSNTRRTFKINGQGFELNNGNFQEFECNSHLVHLNSDSLFVYSMRCPDVFNTNSRLYENCLNFPENKEILSTNHSSWPSKCLYLDDVPSLSSSCFCDKQSDPELSIRKLSLRPLYTNTSINEVLTGIRFAVENNVIIIQIQKGQIKNGTIDSKTKEWKSADDYPLKEIPDMVTLDYDVKSFNLDDIKLPFGEFLTGVKLQLLKDNHISLAVRGTAMYNSYSQGPSDNHHWYSPETLYNEKRENIPLEDFRNSAELSLQNKELSQSGRNYVDLTVGIHSHKFKNIPVLPFFDSQDLTSDVPSGGLGLHLKGYPNKKP</sequence>